<evidence type="ECO:0000313" key="3">
    <source>
        <dbReference type="EMBL" id="TKR86307.1"/>
    </source>
</evidence>
<feature type="region of interest" description="Disordered" evidence="2">
    <location>
        <begin position="1"/>
        <end position="50"/>
    </location>
</feature>
<dbReference type="PANTHER" id="PTHR12821">
    <property type="entry name" value="BYSTIN"/>
    <property type="match status" value="1"/>
</dbReference>
<comment type="caution">
    <text evidence="3">The sequence shown here is derived from an EMBL/GenBank/DDBJ whole genome shotgun (WGS) entry which is preliminary data.</text>
</comment>
<accession>A0A4U5NRH3</accession>
<name>A0A4U5NRH3_POPAL</name>
<dbReference type="PANTHER" id="PTHR12821:SF0">
    <property type="entry name" value="BYSTIN"/>
    <property type="match status" value="1"/>
</dbReference>
<feature type="compositionally biased region" description="Basic residues" evidence="2">
    <location>
        <begin position="28"/>
        <end position="39"/>
    </location>
</feature>
<dbReference type="InterPro" id="IPR007955">
    <property type="entry name" value="Bystin"/>
</dbReference>
<protein>
    <recommendedName>
        <fullName evidence="4">Bystin</fullName>
    </recommendedName>
</protein>
<gene>
    <name evidence="3" type="ORF">D5086_0000239560</name>
</gene>
<dbReference type="GO" id="GO:0030688">
    <property type="term" value="C:preribosome, small subunit precursor"/>
    <property type="evidence" value="ECO:0007669"/>
    <property type="project" value="TreeGrafter"/>
</dbReference>
<proteinExistence type="inferred from homology"/>
<dbReference type="GO" id="GO:0006364">
    <property type="term" value="P:rRNA processing"/>
    <property type="evidence" value="ECO:0007669"/>
    <property type="project" value="TreeGrafter"/>
</dbReference>
<dbReference type="EMBL" id="RCHU01000916">
    <property type="protein sequence ID" value="TKR86307.1"/>
    <property type="molecule type" value="Genomic_DNA"/>
</dbReference>
<sequence length="401" mass="46471">MGKKRERHQNPEPFLPEETDSIASSTKTRSKASKHHQKQQKMISSGMSSKILKQALIQQKEIQAEERNPNFNALEEELPEPEGEECAEDQIDDFSGFSETQSQFNDYPEEIDENDEKLLEAFLSKDAELQPIPKLDQSLIDLYKGVGEYLSKYTAGKIPKAFKHIPSMQLWEDILYLTEPQKWLPNAMYQATRIFSSNLGAKKAERFYRLVLLPRVRDDIRTNKRLHFSLYQALKKSLYKPAAFNKGILLPLCKSGTCTLREAVIIGSIIQKVSIPMLHSCVAVLKLAEMEYCGTTSYFIKLLLDKKYALPFRVLDTVVAHFMRFLEDTRIMPVIWHQSLLSFAQRYKNELQKEDKDNLRRLVLRQKHKLVSPEIIRELDNSRNRGEKDDPMSINILCMQN</sequence>
<evidence type="ECO:0000256" key="1">
    <source>
        <dbReference type="ARBA" id="ARBA00007114"/>
    </source>
</evidence>
<dbReference type="GO" id="GO:0030515">
    <property type="term" value="F:snoRNA binding"/>
    <property type="evidence" value="ECO:0007669"/>
    <property type="project" value="TreeGrafter"/>
</dbReference>
<dbReference type="Pfam" id="PF05291">
    <property type="entry name" value="Bystin"/>
    <property type="match status" value="1"/>
</dbReference>
<reference evidence="3" key="1">
    <citation type="submission" date="2018-10" db="EMBL/GenBank/DDBJ databases">
        <title>Population genomic analysis revealed the cold adaptation of white poplar.</title>
        <authorList>
            <person name="Liu Y.-J."/>
        </authorList>
    </citation>
    <scope>NUCLEOTIDE SEQUENCE [LARGE SCALE GENOMIC DNA]</scope>
    <source>
        <strain evidence="3">PAL-ZL1</strain>
    </source>
</reference>
<organism evidence="3">
    <name type="scientific">Populus alba</name>
    <name type="common">White poplar</name>
    <dbReference type="NCBI Taxonomy" id="43335"/>
    <lineage>
        <taxon>Eukaryota</taxon>
        <taxon>Viridiplantae</taxon>
        <taxon>Streptophyta</taxon>
        <taxon>Embryophyta</taxon>
        <taxon>Tracheophyta</taxon>
        <taxon>Spermatophyta</taxon>
        <taxon>Magnoliopsida</taxon>
        <taxon>eudicotyledons</taxon>
        <taxon>Gunneridae</taxon>
        <taxon>Pentapetalae</taxon>
        <taxon>rosids</taxon>
        <taxon>fabids</taxon>
        <taxon>Malpighiales</taxon>
        <taxon>Salicaceae</taxon>
        <taxon>Saliceae</taxon>
        <taxon>Populus</taxon>
    </lineage>
</organism>
<dbReference type="AlphaFoldDB" id="A0A4U5NRH3"/>
<evidence type="ECO:0000256" key="2">
    <source>
        <dbReference type="SAM" id="MobiDB-lite"/>
    </source>
</evidence>
<evidence type="ECO:0008006" key="4">
    <source>
        <dbReference type="Google" id="ProtNLM"/>
    </source>
</evidence>
<dbReference type="STRING" id="43335.A0A4U5NRH3"/>
<dbReference type="GO" id="GO:0005730">
    <property type="term" value="C:nucleolus"/>
    <property type="evidence" value="ECO:0007669"/>
    <property type="project" value="TreeGrafter"/>
</dbReference>
<comment type="similarity">
    <text evidence="1">Belongs to the bystin family.</text>
</comment>
<dbReference type="GO" id="GO:0005737">
    <property type="term" value="C:cytoplasm"/>
    <property type="evidence" value="ECO:0007669"/>
    <property type="project" value="TreeGrafter"/>
</dbReference>